<keyword evidence="9" id="KW-0503">Monooxygenase</keyword>
<keyword evidence="11" id="KW-0119">Carbohydrate metabolism</keyword>
<evidence type="ECO:0000256" key="17">
    <source>
        <dbReference type="SAM" id="SignalP"/>
    </source>
</evidence>
<keyword evidence="3" id="KW-0964">Secreted</keyword>
<evidence type="ECO:0000256" key="7">
    <source>
        <dbReference type="ARBA" id="ARBA00023002"/>
    </source>
</evidence>
<dbReference type="GO" id="GO:0030245">
    <property type="term" value="P:cellulose catabolic process"/>
    <property type="evidence" value="ECO:0007669"/>
    <property type="project" value="UniProtKB-KW"/>
</dbReference>
<dbReference type="InterPro" id="IPR049892">
    <property type="entry name" value="AA9"/>
</dbReference>
<dbReference type="AlphaFoldDB" id="A0AAD9S250"/>
<evidence type="ECO:0000256" key="6">
    <source>
        <dbReference type="ARBA" id="ARBA00023001"/>
    </source>
</evidence>
<protein>
    <recommendedName>
        <fullName evidence="15">lytic cellulose monooxygenase (C4-dehydrogenating)</fullName>
        <ecNumber evidence="15">1.14.99.56</ecNumber>
    </recommendedName>
</protein>
<proteinExistence type="inferred from homology"/>
<evidence type="ECO:0000256" key="14">
    <source>
        <dbReference type="ARBA" id="ARBA00045077"/>
    </source>
</evidence>
<feature type="chain" id="PRO_5042442566" description="lytic cellulose monooxygenase (C4-dehydrogenating)" evidence="17">
    <location>
        <begin position="22"/>
        <end position="329"/>
    </location>
</feature>
<evidence type="ECO:0000256" key="5">
    <source>
        <dbReference type="ARBA" id="ARBA00022729"/>
    </source>
</evidence>
<evidence type="ECO:0000256" key="1">
    <source>
        <dbReference type="ARBA" id="ARBA00001973"/>
    </source>
</evidence>
<keyword evidence="8" id="KW-0186">Copper</keyword>
<evidence type="ECO:0000256" key="9">
    <source>
        <dbReference type="ARBA" id="ARBA00023033"/>
    </source>
</evidence>
<dbReference type="Gene3D" id="2.70.50.70">
    <property type="match status" value="1"/>
</dbReference>
<dbReference type="PANTHER" id="PTHR33353">
    <property type="entry name" value="PUTATIVE (AFU_ORTHOLOGUE AFUA_1G12560)-RELATED"/>
    <property type="match status" value="1"/>
</dbReference>
<keyword evidence="7" id="KW-0560">Oxidoreductase</keyword>
<dbReference type="Pfam" id="PF03443">
    <property type="entry name" value="AA9"/>
    <property type="match status" value="1"/>
</dbReference>
<feature type="compositionally biased region" description="Low complexity" evidence="16">
    <location>
        <begin position="263"/>
        <end position="291"/>
    </location>
</feature>
<evidence type="ECO:0000256" key="8">
    <source>
        <dbReference type="ARBA" id="ARBA00023008"/>
    </source>
</evidence>
<comment type="caution">
    <text evidence="19">The sequence shown here is derived from an EMBL/GenBank/DDBJ whole genome shotgun (WGS) entry which is preliminary data.</text>
</comment>
<keyword evidence="5 17" id="KW-0732">Signal</keyword>
<evidence type="ECO:0000256" key="2">
    <source>
        <dbReference type="ARBA" id="ARBA00004613"/>
    </source>
</evidence>
<keyword evidence="6" id="KW-0136">Cellulose degradation</keyword>
<evidence type="ECO:0000313" key="19">
    <source>
        <dbReference type="EMBL" id="KAK2596027.1"/>
    </source>
</evidence>
<comment type="cofactor">
    <cofactor evidence="1">
        <name>Cu(2+)</name>
        <dbReference type="ChEBI" id="CHEBI:29036"/>
    </cofactor>
</comment>
<sequence>MPSFTSKLALAGAVLASKAAAHGIVQGFATDGGAYQEGYILNDYYTKQNTGEIPAKAGWYEEATDNGFVSPDAYATSDIICHKNAENAAKTGTVSAGGKVDFYWTAWPESHIGPVLTYVANCGTADDACSTVDKTTLKWVKIDEAGIDLDTQTWAATDLIANNNTWSVTVPSSLAPGPYVFRHEIIAMHGAGSENGAQNYPFCINIAITGSGSESPEGTLGTELYTSTDPGILFNPYTTLTEYTIPGPALFGSGSSTGGSTGSSGSSNSTTPATPTASGSGSSPSATGGATLPTSTGSPVTGGYADGGDDESSCTKKARRHARDVKRRN</sequence>
<dbReference type="GO" id="GO:0004497">
    <property type="term" value="F:monooxygenase activity"/>
    <property type="evidence" value="ECO:0007669"/>
    <property type="project" value="UniProtKB-KW"/>
</dbReference>
<dbReference type="Proteomes" id="UP001265746">
    <property type="component" value="Unassembled WGS sequence"/>
</dbReference>
<evidence type="ECO:0000256" key="13">
    <source>
        <dbReference type="ARBA" id="ARBA00044502"/>
    </source>
</evidence>
<evidence type="ECO:0000256" key="12">
    <source>
        <dbReference type="ARBA" id="ARBA00023326"/>
    </source>
</evidence>
<organism evidence="19 20">
    <name type="scientific">Phomopsis amygdali</name>
    <name type="common">Fusicoccum amygdali</name>
    <dbReference type="NCBI Taxonomy" id="1214568"/>
    <lineage>
        <taxon>Eukaryota</taxon>
        <taxon>Fungi</taxon>
        <taxon>Dikarya</taxon>
        <taxon>Ascomycota</taxon>
        <taxon>Pezizomycotina</taxon>
        <taxon>Sordariomycetes</taxon>
        <taxon>Sordariomycetidae</taxon>
        <taxon>Diaporthales</taxon>
        <taxon>Diaporthaceae</taxon>
        <taxon>Diaporthe</taxon>
    </lineage>
</organism>
<gene>
    <name evidence="19" type="ORF">N8I77_013535</name>
</gene>
<dbReference type="EMBL" id="JAUJFL010000012">
    <property type="protein sequence ID" value="KAK2596026.1"/>
    <property type="molecule type" value="Genomic_DNA"/>
</dbReference>
<comment type="similarity">
    <text evidence="13">Belongs to the polysaccharide monooxygenase AA9 family.</text>
</comment>
<feature type="signal peptide" evidence="17">
    <location>
        <begin position="1"/>
        <end position="21"/>
    </location>
</feature>
<evidence type="ECO:0000256" key="4">
    <source>
        <dbReference type="ARBA" id="ARBA00022723"/>
    </source>
</evidence>
<feature type="compositionally biased region" description="Basic residues" evidence="16">
    <location>
        <begin position="316"/>
        <end position="329"/>
    </location>
</feature>
<dbReference type="InterPro" id="IPR005103">
    <property type="entry name" value="AA9_LPMO"/>
</dbReference>
<dbReference type="CDD" id="cd21175">
    <property type="entry name" value="LPMO_AA9"/>
    <property type="match status" value="1"/>
</dbReference>
<evidence type="ECO:0000313" key="20">
    <source>
        <dbReference type="Proteomes" id="UP001265746"/>
    </source>
</evidence>
<name>A0AAD9S250_PHOAM</name>
<keyword evidence="12" id="KW-0624">Polysaccharide degradation</keyword>
<keyword evidence="10" id="KW-1015">Disulfide bond</keyword>
<dbReference type="EC" id="1.14.99.56" evidence="15"/>
<dbReference type="GO" id="GO:0005576">
    <property type="term" value="C:extracellular region"/>
    <property type="evidence" value="ECO:0007669"/>
    <property type="project" value="UniProtKB-SubCell"/>
</dbReference>
<accession>A0AAD9S250</accession>
<keyword evidence="4" id="KW-0479">Metal-binding</keyword>
<evidence type="ECO:0000256" key="10">
    <source>
        <dbReference type="ARBA" id="ARBA00023157"/>
    </source>
</evidence>
<evidence type="ECO:0000256" key="16">
    <source>
        <dbReference type="SAM" id="MobiDB-lite"/>
    </source>
</evidence>
<evidence type="ECO:0000256" key="3">
    <source>
        <dbReference type="ARBA" id="ARBA00022525"/>
    </source>
</evidence>
<keyword evidence="20" id="KW-1185">Reference proteome</keyword>
<feature type="domain" description="Auxiliary Activity family 9 catalytic" evidence="18">
    <location>
        <begin position="22"/>
        <end position="241"/>
    </location>
</feature>
<dbReference type="GO" id="GO:0046872">
    <property type="term" value="F:metal ion binding"/>
    <property type="evidence" value="ECO:0007669"/>
    <property type="project" value="UniProtKB-KW"/>
</dbReference>
<evidence type="ECO:0000256" key="11">
    <source>
        <dbReference type="ARBA" id="ARBA00023277"/>
    </source>
</evidence>
<dbReference type="PANTHER" id="PTHR33353:SF34">
    <property type="entry name" value="ENDO-BETA-1,4-GLUCANASE D"/>
    <property type="match status" value="1"/>
</dbReference>
<evidence type="ECO:0000259" key="18">
    <source>
        <dbReference type="Pfam" id="PF03443"/>
    </source>
</evidence>
<comment type="subcellular location">
    <subcellularLocation>
        <location evidence="2">Secreted</location>
    </subcellularLocation>
</comment>
<reference evidence="19" key="1">
    <citation type="submission" date="2023-06" db="EMBL/GenBank/DDBJ databases">
        <authorList>
            <person name="Noh H."/>
        </authorList>
    </citation>
    <scope>NUCLEOTIDE SEQUENCE</scope>
    <source>
        <strain evidence="19">DUCC20226</strain>
    </source>
</reference>
<evidence type="ECO:0000256" key="15">
    <source>
        <dbReference type="ARBA" id="ARBA00047174"/>
    </source>
</evidence>
<comment type="catalytic activity">
    <reaction evidence="14">
        <text>[(1-&gt;4)-beta-D-glucosyl]n+m + reduced acceptor + O2 = 4-dehydro-beta-D-glucosyl-[(1-&gt;4)-beta-D-glucosyl]n-1 + [(1-&gt;4)-beta-D-glucosyl]m + acceptor + H2O.</text>
        <dbReference type="EC" id="1.14.99.56"/>
    </reaction>
</comment>
<feature type="region of interest" description="Disordered" evidence="16">
    <location>
        <begin position="251"/>
        <end position="329"/>
    </location>
</feature>
<dbReference type="EMBL" id="JAUJFL010000012">
    <property type="protein sequence ID" value="KAK2596027.1"/>
    <property type="molecule type" value="Genomic_DNA"/>
</dbReference>